<feature type="domain" description="Alpha/beta hydrolase fold-3" evidence="2">
    <location>
        <begin position="32"/>
        <end position="147"/>
    </location>
</feature>
<dbReference type="Gene3D" id="3.40.50.1820">
    <property type="entry name" value="alpha/beta hydrolase"/>
    <property type="match status" value="1"/>
</dbReference>
<comment type="similarity">
    <text evidence="1">Belongs to the 'GDXG' lipolytic enzyme family.</text>
</comment>
<keyword evidence="4" id="KW-1185">Reference proteome</keyword>
<evidence type="ECO:0000313" key="3">
    <source>
        <dbReference type="EMBL" id="KAI5444683.1"/>
    </source>
</evidence>
<dbReference type="InterPro" id="IPR029058">
    <property type="entry name" value="AB_hydrolase_fold"/>
</dbReference>
<name>A0A9D5BJ79_PEA</name>
<dbReference type="AlphaFoldDB" id="A0A9D5BJ79"/>
<comment type="caution">
    <text evidence="3">The sequence shown here is derived from an EMBL/GenBank/DDBJ whole genome shotgun (WGS) entry which is preliminary data.</text>
</comment>
<dbReference type="InterPro" id="IPR050466">
    <property type="entry name" value="Carboxylest/Gibb_receptor"/>
</dbReference>
<proteinExistence type="inferred from homology"/>
<sequence>MSNKVTLPMRRHNPINHLNACLRAVEVVNELEPIKIQGLILRQPFFGGKERTESELRLVNDRIVPLCVTDLMWELALPIGADRDHEYCNLRVGNGLEKLEKIRDVGWKVLVSGNDGDPMVDREKELAQLMEENGVHVVKDFEEGSHAIEYSDPLKSKKLIELIKGFIS</sequence>
<dbReference type="SUPFAM" id="SSF53474">
    <property type="entry name" value="alpha/beta-Hydrolases"/>
    <property type="match status" value="1"/>
</dbReference>
<evidence type="ECO:0000313" key="4">
    <source>
        <dbReference type="Proteomes" id="UP001058974"/>
    </source>
</evidence>
<dbReference type="EMBL" id="JAMSHJ010000001">
    <property type="protein sequence ID" value="KAI5444683.1"/>
    <property type="molecule type" value="Genomic_DNA"/>
</dbReference>
<reference evidence="3 4" key="1">
    <citation type="journal article" date="2022" name="Nat. Genet.">
        <title>Improved pea reference genome and pan-genome highlight genomic features and evolutionary characteristics.</title>
        <authorList>
            <person name="Yang T."/>
            <person name="Liu R."/>
            <person name="Luo Y."/>
            <person name="Hu S."/>
            <person name="Wang D."/>
            <person name="Wang C."/>
            <person name="Pandey M.K."/>
            <person name="Ge S."/>
            <person name="Xu Q."/>
            <person name="Li N."/>
            <person name="Li G."/>
            <person name="Huang Y."/>
            <person name="Saxena R.K."/>
            <person name="Ji Y."/>
            <person name="Li M."/>
            <person name="Yan X."/>
            <person name="He Y."/>
            <person name="Liu Y."/>
            <person name="Wang X."/>
            <person name="Xiang C."/>
            <person name="Varshney R.K."/>
            <person name="Ding H."/>
            <person name="Gao S."/>
            <person name="Zong X."/>
        </authorList>
    </citation>
    <scope>NUCLEOTIDE SEQUENCE [LARGE SCALE GENOMIC DNA]</scope>
    <source>
        <strain evidence="3 4">cv. Zhongwan 6</strain>
    </source>
</reference>
<evidence type="ECO:0000256" key="1">
    <source>
        <dbReference type="ARBA" id="ARBA00010515"/>
    </source>
</evidence>
<protein>
    <recommendedName>
        <fullName evidence="2">Alpha/beta hydrolase fold-3 domain-containing protein</fullName>
    </recommendedName>
</protein>
<gene>
    <name evidence="3" type="ORF">KIW84_013095</name>
</gene>
<dbReference type="Pfam" id="PF07859">
    <property type="entry name" value="Abhydrolase_3"/>
    <property type="match status" value="1"/>
</dbReference>
<evidence type="ECO:0000259" key="2">
    <source>
        <dbReference type="Pfam" id="PF07859"/>
    </source>
</evidence>
<dbReference type="Gramene" id="Psat01G0309500-T1">
    <property type="protein sequence ID" value="KAI5444683.1"/>
    <property type="gene ID" value="KIW84_013095"/>
</dbReference>
<dbReference type="PANTHER" id="PTHR23024">
    <property type="entry name" value="ARYLACETAMIDE DEACETYLASE"/>
    <property type="match status" value="1"/>
</dbReference>
<dbReference type="InterPro" id="IPR013094">
    <property type="entry name" value="AB_hydrolase_3"/>
</dbReference>
<accession>A0A9D5BJ79</accession>
<dbReference type="Proteomes" id="UP001058974">
    <property type="component" value="Chromosome 1"/>
</dbReference>
<dbReference type="PANTHER" id="PTHR23024:SF654">
    <property type="entry name" value="RECEPTOR GID1, PUTATIVE-RELATED"/>
    <property type="match status" value="1"/>
</dbReference>
<organism evidence="3 4">
    <name type="scientific">Pisum sativum</name>
    <name type="common">Garden pea</name>
    <name type="synonym">Lathyrus oleraceus</name>
    <dbReference type="NCBI Taxonomy" id="3888"/>
    <lineage>
        <taxon>Eukaryota</taxon>
        <taxon>Viridiplantae</taxon>
        <taxon>Streptophyta</taxon>
        <taxon>Embryophyta</taxon>
        <taxon>Tracheophyta</taxon>
        <taxon>Spermatophyta</taxon>
        <taxon>Magnoliopsida</taxon>
        <taxon>eudicotyledons</taxon>
        <taxon>Gunneridae</taxon>
        <taxon>Pentapetalae</taxon>
        <taxon>rosids</taxon>
        <taxon>fabids</taxon>
        <taxon>Fabales</taxon>
        <taxon>Fabaceae</taxon>
        <taxon>Papilionoideae</taxon>
        <taxon>50 kb inversion clade</taxon>
        <taxon>NPAAA clade</taxon>
        <taxon>Hologalegina</taxon>
        <taxon>IRL clade</taxon>
        <taxon>Fabeae</taxon>
        <taxon>Lathyrus</taxon>
    </lineage>
</organism>
<dbReference type="GO" id="GO:0016787">
    <property type="term" value="F:hydrolase activity"/>
    <property type="evidence" value="ECO:0007669"/>
    <property type="project" value="InterPro"/>
</dbReference>